<protein>
    <submittedName>
        <fullName evidence="8">Alpha-actinin-2 isoform X2</fullName>
    </submittedName>
</protein>
<evidence type="ECO:0000259" key="6">
    <source>
        <dbReference type="PROSITE" id="PS50222"/>
    </source>
</evidence>
<evidence type="ECO:0000256" key="5">
    <source>
        <dbReference type="SAM" id="Coils"/>
    </source>
</evidence>
<evidence type="ECO:0000313" key="8">
    <source>
        <dbReference type="RefSeq" id="XP_026644188.1"/>
    </source>
</evidence>
<dbReference type="Gene3D" id="1.10.418.10">
    <property type="entry name" value="Calponin-like domain"/>
    <property type="match status" value="1"/>
</dbReference>
<dbReference type="Pfam" id="PF08726">
    <property type="entry name" value="EFhand_Ca_insen"/>
    <property type="match status" value="1"/>
</dbReference>
<reference evidence="8" key="1">
    <citation type="submission" date="2025-08" db="UniProtKB">
        <authorList>
            <consortium name="RefSeq"/>
        </authorList>
    </citation>
    <scope>IDENTIFICATION</scope>
</reference>
<dbReference type="PANTHER" id="PTHR11915">
    <property type="entry name" value="SPECTRIN/FILAMIN RELATED CYTOSKELETAL PROTEIN"/>
    <property type="match status" value="1"/>
</dbReference>
<feature type="domain" description="EF-hand" evidence="6">
    <location>
        <begin position="538"/>
        <end position="573"/>
    </location>
</feature>
<proteinExistence type="predicted"/>
<dbReference type="SUPFAM" id="SSF47473">
    <property type="entry name" value="EF-hand"/>
    <property type="match status" value="1"/>
</dbReference>
<dbReference type="InterPro" id="IPR002048">
    <property type="entry name" value="EF_hand_dom"/>
</dbReference>
<dbReference type="InterPro" id="IPR002017">
    <property type="entry name" value="Spectrin_repeat"/>
</dbReference>
<dbReference type="PROSITE" id="PS50222">
    <property type="entry name" value="EF_HAND_2"/>
    <property type="match status" value="2"/>
</dbReference>
<dbReference type="InterPro" id="IPR014837">
    <property type="entry name" value="EF-hand_Ca_insen"/>
</dbReference>
<evidence type="ECO:0000256" key="2">
    <source>
        <dbReference type="ARBA" id="ARBA00022737"/>
    </source>
</evidence>
<name>A0ABM1UQC6_MICOH</name>
<organism evidence="7 8">
    <name type="scientific">Microtus ochrogaster</name>
    <name type="common">Prairie vole</name>
    <dbReference type="NCBI Taxonomy" id="79684"/>
    <lineage>
        <taxon>Eukaryota</taxon>
        <taxon>Metazoa</taxon>
        <taxon>Chordata</taxon>
        <taxon>Craniata</taxon>
        <taxon>Vertebrata</taxon>
        <taxon>Euteleostomi</taxon>
        <taxon>Mammalia</taxon>
        <taxon>Eutheria</taxon>
        <taxon>Euarchontoglires</taxon>
        <taxon>Glires</taxon>
        <taxon>Rodentia</taxon>
        <taxon>Myomorpha</taxon>
        <taxon>Muroidea</taxon>
        <taxon>Cricetidae</taxon>
        <taxon>Arvicolinae</taxon>
        <taxon>Microtus</taxon>
    </lineage>
</organism>
<dbReference type="Proteomes" id="UP000694915">
    <property type="component" value="Unplaced"/>
</dbReference>
<feature type="coiled-coil region" evidence="5">
    <location>
        <begin position="456"/>
        <end position="490"/>
    </location>
</feature>
<evidence type="ECO:0000313" key="7">
    <source>
        <dbReference type="Proteomes" id="UP000694915"/>
    </source>
</evidence>
<sequence>MEIAEKHLDIPKMLDAEDIVNTPKPDERAIMTYVSCFYHAFAGAEQAETAANRICKVLAVNQENERLMEEYERLASELLEWIRRTIPWLENRTPEKTMQAMQKKLEDFRDYRRKHKPPKVQEKCQLEINFNTLQTKLRISNRPAFMPSEGKMVSDIAGAWQRLEQAEKGYEEWLLNEIRRLERLEHLAEKFRQKASTHETWAYGKEQILLQKDYESATLTEVRALLRKHEAFESDLAAHQDRVEQIAAIAQELNELDYHDAVNVNDRCQKICDQWDRLGTLTQKRREALERTEKLLETIDQLHLEFAKRAAPFNNWMEGAMEDLQDMFIVHSIEEIQSLITAHEQFKATLPEADGERQSILAIQNEVEKVIQSYNIRISSSNPYSTVTMDELRNKWEKVKQLVPVRDQSLQEELARQHANERLRRQFAAQANAIGPWIQNKMEEIARSSIQITGALEDQMNQLKQYEHNIINYKNNIDKLEGDHQLIQEALVFDNKHTNYTMEHIRVGWELLLTTIARTINEVETQILTRDAKGITQEQMNEFRASFNHFDRRKNGLMDHEDFRACLISMGYDLGEAEFARIMTLVDPNGQGTVTFQSFIDFMTRETADTDTAEQVIASFRILASDKPYILAEELRRELPPDQAQYCIKRMPPYSGPGSVPGALDYTAFSSALYGESDL</sequence>
<dbReference type="SMART" id="SM01184">
    <property type="entry name" value="efhand_Ca_insen"/>
    <property type="match status" value="1"/>
</dbReference>
<dbReference type="CDD" id="cd00051">
    <property type="entry name" value="EFh"/>
    <property type="match status" value="1"/>
</dbReference>
<dbReference type="Gene3D" id="1.10.238.10">
    <property type="entry name" value="EF-hand"/>
    <property type="match status" value="2"/>
</dbReference>
<dbReference type="SUPFAM" id="SSF46966">
    <property type="entry name" value="Spectrin repeat"/>
    <property type="match status" value="4"/>
</dbReference>
<dbReference type="InterPro" id="IPR011992">
    <property type="entry name" value="EF-hand-dom_pair"/>
</dbReference>
<keyword evidence="3" id="KW-0106">Calcium</keyword>
<accession>A0ABM1UQC6</accession>
<keyword evidence="1" id="KW-0479">Metal-binding</keyword>
<keyword evidence="4" id="KW-0009">Actin-binding</keyword>
<dbReference type="SMART" id="SM00054">
    <property type="entry name" value="EFh"/>
    <property type="match status" value="2"/>
</dbReference>
<dbReference type="InterPro" id="IPR018159">
    <property type="entry name" value="Spectrin/alpha-actinin"/>
</dbReference>
<dbReference type="Pfam" id="PF13499">
    <property type="entry name" value="EF-hand_7"/>
    <property type="match status" value="1"/>
</dbReference>
<feature type="coiled-coil region" evidence="5">
    <location>
        <begin position="222"/>
        <end position="256"/>
    </location>
</feature>
<feature type="coiled-coil region" evidence="5">
    <location>
        <begin position="57"/>
        <end position="84"/>
    </location>
</feature>
<dbReference type="InterPro" id="IPR036872">
    <property type="entry name" value="CH_dom_sf"/>
</dbReference>
<evidence type="ECO:0000256" key="1">
    <source>
        <dbReference type="ARBA" id="ARBA00022723"/>
    </source>
</evidence>
<feature type="domain" description="EF-hand" evidence="6">
    <location>
        <begin position="574"/>
        <end position="609"/>
    </location>
</feature>
<keyword evidence="2" id="KW-0677">Repeat</keyword>
<dbReference type="CDD" id="cd00176">
    <property type="entry name" value="SPEC"/>
    <property type="match status" value="1"/>
</dbReference>
<keyword evidence="7" id="KW-1185">Reference proteome</keyword>
<dbReference type="SMART" id="SM00150">
    <property type="entry name" value="SPEC"/>
    <property type="match status" value="3"/>
</dbReference>
<dbReference type="SUPFAM" id="SSF47576">
    <property type="entry name" value="Calponin-homology domain, CH-domain"/>
    <property type="match status" value="1"/>
</dbReference>
<keyword evidence="5" id="KW-0175">Coiled coil</keyword>
<dbReference type="Gene3D" id="1.20.58.60">
    <property type="match status" value="4"/>
</dbReference>
<evidence type="ECO:0000256" key="4">
    <source>
        <dbReference type="ARBA" id="ARBA00023203"/>
    </source>
</evidence>
<dbReference type="RefSeq" id="XP_026644188.1">
    <property type="nucleotide sequence ID" value="XM_026788387.1"/>
</dbReference>
<dbReference type="Pfam" id="PF00435">
    <property type="entry name" value="Spectrin"/>
    <property type="match status" value="4"/>
</dbReference>
<gene>
    <name evidence="8" type="primary">Actn2</name>
</gene>
<evidence type="ECO:0000256" key="3">
    <source>
        <dbReference type="ARBA" id="ARBA00022837"/>
    </source>
</evidence>
<dbReference type="GeneID" id="101984417"/>